<organism evidence="1">
    <name type="scientific">Anguilla anguilla</name>
    <name type="common">European freshwater eel</name>
    <name type="synonym">Muraena anguilla</name>
    <dbReference type="NCBI Taxonomy" id="7936"/>
    <lineage>
        <taxon>Eukaryota</taxon>
        <taxon>Metazoa</taxon>
        <taxon>Chordata</taxon>
        <taxon>Craniata</taxon>
        <taxon>Vertebrata</taxon>
        <taxon>Euteleostomi</taxon>
        <taxon>Actinopterygii</taxon>
        <taxon>Neopterygii</taxon>
        <taxon>Teleostei</taxon>
        <taxon>Anguilliformes</taxon>
        <taxon>Anguillidae</taxon>
        <taxon>Anguilla</taxon>
    </lineage>
</organism>
<sequence>MESNLFHFSQTGNTWPKMSIMTAEVR</sequence>
<dbReference type="AlphaFoldDB" id="A0A0E9PLN1"/>
<name>A0A0E9PLN1_ANGAN</name>
<evidence type="ECO:0000313" key="1">
    <source>
        <dbReference type="EMBL" id="JAH05217.1"/>
    </source>
</evidence>
<reference evidence="1" key="2">
    <citation type="journal article" date="2015" name="Fish Shellfish Immunol.">
        <title>Early steps in the European eel (Anguilla anguilla)-Vibrio vulnificus interaction in the gills: Role of the RtxA13 toxin.</title>
        <authorList>
            <person name="Callol A."/>
            <person name="Pajuelo D."/>
            <person name="Ebbesson L."/>
            <person name="Teles M."/>
            <person name="MacKenzie S."/>
            <person name="Amaro C."/>
        </authorList>
    </citation>
    <scope>NUCLEOTIDE SEQUENCE</scope>
</reference>
<reference evidence="1" key="1">
    <citation type="submission" date="2014-11" db="EMBL/GenBank/DDBJ databases">
        <authorList>
            <person name="Amaro Gonzalez C."/>
        </authorList>
    </citation>
    <scope>NUCLEOTIDE SEQUENCE</scope>
</reference>
<proteinExistence type="predicted"/>
<protein>
    <submittedName>
        <fullName evidence="1">Uncharacterized protein</fullName>
    </submittedName>
</protein>
<dbReference type="EMBL" id="GBXM01103360">
    <property type="protein sequence ID" value="JAH05217.1"/>
    <property type="molecule type" value="Transcribed_RNA"/>
</dbReference>
<accession>A0A0E9PLN1</accession>